<accession>A0A3B0VPR2</accession>
<comment type="catalytic activity">
    <reaction evidence="1">
        <text>ATP + protein L-histidine = ADP + protein N-phospho-L-histidine.</text>
        <dbReference type="EC" id="2.7.13.3"/>
    </reaction>
</comment>
<dbReference type="InterPro" id="IPR036097">
    <property type="entry name" value="HisK_dim/P_sf"/>
</dbReference>
<feature type="domain" description="Response regulatory" evidence="14">
    <location>
        <begin position="1315"/>
        <end position="1429"/>
    </location>
</feature>
<gene>
    <name evidence="16" type="ORF">MNBD_GAMMA03-1097</name>
</gene>
<dbReference type="PROSITE" id="PS50109">
    <property type="entry name" value="HIS_KIN"/>
    <property type="match status" value="1"/>
</dbReference>
<dbReference type="InterPro" id="IPR000014">
    <property type="entry name" value="PAS"/>
</dbReference>
<dbReference type="SUPFAM" id="SSF55785">
    <property type="entry name" value="PYP-like sensor domain (PAS domain)"/>
    <property type="match status" value="2"/>
</dbReference>
<keyword evidence="6" id="KW-0547">Nucleotide-binding</keyword>
<dbReference type="EMBL" id="UOFC01000058">
    <property type="protein sequence ID" value="VAW45505.1"/>
    <property type="molecule type" value="Genomic_DNA"/>
</dbReference>
<dbReference type="SUPFAM" id="SSF52172">
    <property type="entry name" value="CheY-like"/>
    <property type="match status" value="1"/>
</dbReference>
<dbReference type="EC" id="2.7.13.3" evidence="3"/>
<dbReference type="PROSITE" id="PS50112">
    <property type="entry name" value="PAS"/>
    <property type="match status" value="1"/>
</dbReference>
<dbReference type="Gene3D" id="3.30.450.20">
    <property type="entry name" value="PAS domain"/>
    <property type="match status" value="2"/>
</dbReference>
<dbReference type="Pfam" id="PF00072">
    <property type="entry name" value="Response_reg"/>
    <property type="match status" value="1"/>
</dbReference>
<dbReference type="Pfam" id="PF13426">
    <property type="entry name" value="PAS_9"/>
    <property type="match status" value="2"/>
</dbReference>
<dbReference type="FunFam" id="3.30.565.10:FF:000010">
    <property type="entry name" value="Sensor histidine kinase RcsC"/>
    <property type="match status" value="1"/>
</dbReference>
<keyword evidence="9" id="KW-0902">Two-component regulatory system</keyword>
<dbReference type="CDD" id="cd01007">
    <property type="entry name" value="PBP2_BvgS_HisK_like"/>
    <property type="match status" value="3"/>
</dbReference>
<dbReference type="CDD" id="cd17546">
    <property type="entry name" value="REC_hyHK_CKI1_RcsC-like"/>
    <property type="match status" value="1"/>
</dbReference>
<dbReference type="Pfam" id="PF00497">
    <property type="entry name" value="SBP_bac_3"/>
    <property type="match status" value="3"/>
</dbReference>
<evidence type="ECO:0000256" key="1">
    <source>
        <dbReference type="ARBA" id="ARBA00000085"/>
    </source>
</evidence>
<dbReference type="GO" id="GO:0005524">
    <property type="term" value="F:ATP binding"/>
    <property type="evidence" value="ECO:0007669"/>
    <property type="project" value="UniProtKB-KW"/>
</dbReference>
<evidence type="ECO:0000259" key="15">
    <source>
        <dbReference type="PROSITE" id="PS50112"/>
    </source>
</evidence>
<evidence type="ECO:0000313" key="16">
    <source>
        <dbReference type="EMBL" id="VAW45505.1"/>
    </source>
</evidence>
<evidence type="ECO:0000259" key="14">
    <source>
        <dbReference type="PROSITE" id="PS50110"/>
    </source>
</evidence>
<dbReference type="SUPFAM" id="SSF55874">
    <property type="entry name" value="ATPase domain of HSP90 chaperone/DNA topoisomerase II/histidine kinase"/>
    <property type="match status" value="1"/>
</dbReference>
<dbReference type="SMART" id="SM00091">
    <property type="entry name" value="PAS"/>
    <property type="match status" value="2"/>
</dbReference>
<keyword evidence="4" id="KW-0597">Phosphoprotein</keyword>
<keyword evidence="11" id="KW-0131">Cell cycle</keyword>
<dbReference type="InterPro" id="IPR003661">
    <property type="entry name" value="HisK_dim/P_dom"/>
</dbReference>
<dbReference type="NCBIfam" id="TIGR00229">
    <property type="entry name" value="sensory_box"/>
    <property type="match status" value="2"/>
</dbReference>
<dbReference type="Pfam" id="PF00512">
    <property type="entry name" value="HisKA"/>
    <property type="match status" value="1"/>
</dbReference>
<keyword evidence="7" id="KW-0418">Kinase</keyword>
<dbReference type="GO" id="GO:0016020">
    <property type="term" value="C:membrane"/>
    <property type="evidence" value="ECO:0007669"/>
    <property type="project" value="UniProtKB-SubCell"/>
</dbReference>
<evidence type="ECO:0000256" key="5">
    <source>
        <dbReference type="ARBA" id="ARBA00022679"/>
    </source>
</evidence>
<dbReference type="InterPro" id="IPR011006">
    <property type="entry name" value="CheY-like_superfamily"/>
</dbReference>
<evidence type="ECO:0000256" key="6">
    <source>
        <dbReference type="ARBA" id="ARBA00022741"/>
    </source>
</evidence>
<dbReference type="InterPro" id="IPR004358">
    <property type="entry name" value="Sig_transdc_His_kin-like_C"/>
</dbReference>
<evidence type="ECO:0000256" key="10">
    <source>
        <dbReference type="ARBA" id="ARBA00023136"/>
    </source>
</evidence>
<evidence type="ECO:0000256" key="7">
    <source>
        <dbReference type="ARBA" id="ARBA00022777"/>
    </source>
</evidence>
<evidence type="ECO:0000256" key="11">
    <source>
        <dbReference type="ARBA" id="ARBA00023306"/>
    </source>
</evidence>
<dbReference type="PRINTS" id="PR00344">
    <property type="entry name" value="BCTRLSENSOR"/>
</dbReference>
<feature type="transmembrane region" description="Helical" evidence="12">
    <location>
        <begin position="884"/>
        <end position="902"/>
    </location>
</feature>
<dbReference type="SMART" id="SM00388">
    <property type="entry name" value="HisKA"/>
    <property type="match status" value="1"/>
</dbReference>
<dbReference type="InterPro" id="IPR035965">
    <property type="entry name" value="PAS-like_dom_sf"/>
</dbReference>
<evidence type="ECO:0000259" key="13">
    <source>
        <dbReference type="PROSITE" id="PS50109"/>
    </source>
</evidence>
<dbReference type="InterPro" id="IPR036890">
    <property type="entry name" value="HATPase_C_sf"/>
</dbReference>
<dbReference type="CDD" id="cd16922">
    <property type="entry name" value="HATPase_EvgS-ArcB-TorS-like"/>
    <property type="match status" value="1"/>
</dbReference>
<keyword evidence="8" id="KW-0067">ATP-binding</keyword>
<dbReference type="Gene3D" id="3.30.565.10">
    <property type="entry name" value="Histidine kinase-like ATPase, C-terminal domain"/>
    <property type="match status" value="1"/>
</dbReference>
<keyword evidence="5 16" id="KW-0808">Transferase</keyword>
<evidence type="ECO:0000256" key="3">
    <source>
        <dbReference type="ARBA" id="ARBA00012438"/>
    </source>
</evidence>
<comment type="subcellular location">
    <subcellularLocation>
        <location evidence="2">Membrane</location>
    </subcellularLocation>
</comment>
<sequence>MNLLPFLIFKPFFFLTLCCLYSWQAHALTLTPEEQEWITQNPTVTLGSDYAWPPYDFIDSQNQHAGISADIIEIIRQKTGLDIQIKSGVWSDIMTEMKAGQLDGLVCAVKTSEREAYLNFTPPYITMPLVIIVRSDNTAITSIADLKDTLVAVNKGSYLHEWLQTHYPDIPLYLTDSNKNSLDAVSFGKVKAYVGNLAVATYLIKQHYLTNLKVVAQVEELETKTAIAIDKNNPMLMAIIQKALSNIDSLVIRRINEKWHFQSQANTVEKVTLTAKERKWMDAYGAINVASETDWPPFNFVDMYQNPVGLSMDYLTLITQKTGLEWNVVMDSWDKNLSKLKNKQTDLLPSGVKTKEREGFAVFSESYFEASHYFFVRDDLKVQEIKELDGKVVAIPKGFASIKLIRTNYPHILVLETESMQEAIEAVIQNKAQLLYGLYPAVSYALRKTGVNTIMPFKATPKGAREVRFILRNDQPELLSIINKGLAAISQAEKEQIYAKWIAKRPNIVHELEFELTKVEQDWLKNNSTIRFAGDPDWLPFEGITKNGEYTGIVAEFLTEVELRLPVQFNPVSFASWQDTLKLAAQQKVDVISGDVEDVNLAQNYRPIEPYIKAPIVIVMGVNAEFVNSLDELQKQSLAIVKGYGYTHALLNAFPDHQFVEFDTPIQALESISLGKNDAAVLSFPVASYLIKQHGFHHLKIVGKTALEMNVTLFVSKELPILHQLLNRVMQQVSEERGGEIFNNWTKLSFASKADYWLIFQVVLAALLLMGVVFYWNLKLAKEIKQRKAIEQQLNTEKDKFKHLFEKATDGHLIYQRGKFVACNQAALTLLGLTDKEALLNQDVENWSPEYQKNGELSTAKRKQLIQNCFNQGMQRFDWMLKDIYGHVFWVDVVYTSIPYLGKPAIYISWRDKTEQKALEETLKQNEAQLKRLIDSIPLIVIVTDFEGNILNANRKAMEDYQVTTQEVLQLNITHFYQNSKDREALKKILQAEGRVDQKIIKMKDFQGKAREMMLSIIPVKYHNQSALLTISVDLTERIAAEKQLKVATERAEAANHSKTEFLANMSHEIRTPMNAILGFTELLNEQVKEPRLKSFISTIQSAGNTLLMLINDILDLSKIEAGKMTLNKIATNPHELFNEVSDIFSMNIQKKGLDFYIEIDPDIPQSVLLDPVRLRQVLFNLLGNAVKFTEAGFVKLSVQSLAVFDHLSKMNLLIKVEDTGIGIPLEQQDRIFNVFEQQEGQDSGKFGGTGLGLSITKRLVSMMQGHLSVESVPNQGSTFSILLEKLDVASVHTHSTLEVLLPFNAKAIHFKAVTILVVDDIVNNRELICQNFIGTGIEVIQAENGQQAIEQYKKHPIDLILMDIRMPVLNGYEAAKVIKSLNPTIPIIALTASVMQDEFEKIRRTYFDDYLRKPVLRNNLIQALTQFLEYDEAEPEANKPSEAVLFDFSESLVQQMNEQFGELYAQAVESNSLEDIKAFSCAIASFADKHDNTLLAQFASQLLEKIDSFDISGMQFLLKQYESATKNKEA</sequence>
<dbReference type="GO" id="GO:0000155">
    <property type="term" value="F:phosphorelay sensor kinase activity"/>
    <property type="evidence" value="ECO:0007669"/>
    <property type="project" value="InterPro"/>
</dbReference>
<reference evidence="16" key="1">
    <citation type="submission" date="2018-06" db="EMBL/GenBank/DDBJ databases">
        <authorList>
            <person name="Zhirakovskaya E."/>
        </authorList>
    </citation>
    <scope>NUCLEOTIDE SEQUENCE</scope>
</reference>
<keyword evidence="12" id="KW-1133">Transmembrane helix</keyword>
<dbReference type="Gene3D" id="3.40.50.2300">
    <property type="match status" value="1"/>
</dbReference>
<dbReference type="Gene3D" id="3.40.190.10">
    <property type="entry name" value="Periplasmic binding protein-like II"/>
    <property type="match status" value="6"/>
</dbReference>
<dbReference type="InterPro" id="IPR003594">
    <property type="entry name" value="HATPase_dom"/>
</dbReference>
<dbReference type="Pfam" id="PF02518">
    <property type="entry name" value="HATPase_c"/>
    <property type="match status" value="1"/>
</dbReference>
<dbReference type="SUPFAM" id="SSF53850">
    <property type="entry name" value="Periplasmic binding protein-like II"/>
    <property type="match status" value="3"/>
</dbReference>
<dbReference type="InterPro" id="IPR005467">
    <property type="entry name" value="His_kinase_dom"/>
</dbReference>
<dbReference type="PANTHER" id="PTHR43047">
    <property type="entry name" value="TWO-COMPONENT HISTIDINE PROTEIN KINASE"/>
    <property type="match status" value="1"/>
</dbReference>
<evidence type="ECO:0000256" key="12">
    <source>
        <dbReference type="SAM" id="Phobius"/>
    </source>
</evidence>
<dbReference type="PROSITE" id="PS50110">
    <property type="entry name" value="RESPONSE_REGULATORY"/>
    <property type="match status" value="1"/>
</dbReference>
<feature type="transmembrane region" description="Helical" evidence="12">
    <location>
        <begin position="756"/>
        <end position="778"/>
    </location>
</feature>
<keyword evidence="12" id="KW-0812">Transmembrane</keyword>
<proteinExistence type="predicted"/>
<evidence type="ECO:0000256" key="2">
    <source>
        <dbReference type="ARBA" id="ARBA00004370"/>
    </source>
</evidence>
<dbReference type="SMART" id="SM00448">
    <property type="entry name" value="REC"/>
    <property type="match status" value="1"/>
</dbReference>
<feature type="domain" description="Histidine kinase" evidence="13">
    <location>
        <begin position="1065"/>
        <end position="1288"/>
    </location>
</feature>
<dbReference type="CDD" id="cd00082">
    <property type="entry name" value="HisKA"/>
    <property type="match status" value="1"/>
</dbReference>
<dbReference type="SMART" id="SM00387">
    <property type="entry name" value="HATPase_c"/>
    <property type="match status" value="1"/>
</dbReference>
<organism evidence="16">
    <name type="scientific">hydrothermal vent metagenome</name>
    <dbReference type="NCBI Taxonomy" id="652676"/>
    <lineage>
        <taxon>unclassified sequences</taxon>
        <taxon>metagenomes</taxon>
        <taxon>ecological metagenomes</taxon>
    </lineage>
</organism>
<dbReference type="Gene3D" id="1.10.287.130">
    <property type="match status" value="1"/>
</dbReference>
<feature type="domain" description="PAS" evidence="15">
    <location>
        <begin position="926"/>
        <end position="991"/>
    </location>
</feature>
<dbReference type="SUPFAM" id="SSF47384">
    <property type="entry name" value="Homodimeric domain of signal transducing histidine kinase"/>
    <property type="match status" value="1"/>
</dbReference>
<protein>
    <recommendedName>
        <fullName evidence="3">histidine kinase</fullName>
        <ecNumber evidence="3">2.7.13.3</ecNumber>
    </recommendedName>
</protein>
<name>A0A3B0VPR2_9ZZZZ</name>
<evidence type="ECO:0000256" key="8">
    <source>
        <dbReference type="ARBA" id="ARBA00022840"/>
    </source>
</evidence>
<dbReference type="SMART" id="SM00062">
    <property type="entry name" value="PBPb"/>
    <property type="match status" value="3"/>
</dbReference>
<keyword evidence="10 12" id="KW-0472">Membrane</keyword>
<dbReference type="FunFam" id="1.10.287.130:FF:000038">
    <property type="entry name" value="Sensory transduction histidine kinase"/>
    <property type="match status" value="1"/>
</dbReference>
<evidence type="ECO:0000256" key="9">
    <source>
        <dbReference type="ARBA" id="ARBA00023012"/>
    </source>
</evidence>
<dbReference type="InterPro" id="IPR001789">
    <property type="entry name" value="Sig_transdc_resp-reg_receiver"/>
</dbReference>
<dbReference type="InterPro" id="IPR001638">
    <property type="entry name" value="Solute-binding_3/MltF_N"/>
</dbReference>
<evidence type="ECO:0000256" key="4">
    <source>
        <dbReference type="ARBA" id="ARBA00022553"/>
    </source>
</evidence>